<dbReference type="GO" id="GO:0003676">
    <property type="term" value="F:nucleic acid binding"/>
    <property type="evidence" value="ECO:0007669"/>
    <property type="project" value="InterPro"/>
</dbReference>
<dbReference type="InterPro" id="IPR056924">
    <property type="entry name" value="SH3_Tf2-1"/>
</dbReference>
<dbReference type="AlphaFoldDB" id="A0A4C1U833"/>
<keyword evidence="4" id="KW-1185">Reference proteome</keyword>
<protein>
    <recommendedName>
        <fullName evidence="2">Tf2-1-like SH3-like domain-containing protein</fullName>
    </recommendedName>
</protein>
<dbReference type="OrthoDB" id="425619at2759"/>
<dbReference type="EMBL" id="BGZK01000138">
    <property type="protein sequence ID" value="GBP22267.1"/>
    <property type="molecule type" value="Genomic_DNA"/>
</dbReference>
<reference evidence="3 4" key="1">
    <citation type="journal article" date="2019" name="Commun. Biol.">
        <title>The bagworm genome reveals a unique fibroin gene that provides high tensile strength.</title>
        <authorList>
            <person name="Kono N."/>
            <person name="Nakamura H."/>
            <person name="Ohtoshi R."/>
            <person name="Tomita M."/>
            <person name="Numata K."/>
            <person name="Arakawa K."/>
        </authorList>
    </citation>
    <scope>NUCLEOTIDE SEQUENCE [LARGE SCALE GENOMIC DNA]</scope>
</reference>
<dbReference type="Proteomes" id="UP000299102">
    <property type="component" value="Unassembled WGS sequence"/>
</dbReference>
<dbReference type="PANTHER" id="PTHR47266">
    <property type="entry name" value="ENDONUCLEASE-RELATED"/>
    <property type="match status" value="1"/>
</dbReference>
<name>A0A4C1U833_EUMVA</name>
<dbReference type="InterPro" id="IPR036397">
    <property type="entry name" value="RNaseH_sf"/>
</dbReference>
<dbReference type="Pfam" id="PF24626">
    <property type="entry name" value="SH3_Tf2-1"/>
    <property type="match status" value="1"/>
</dbReference>
<comment type="caution">
    <text evidence="3">The sequence shown here is derived from an EMBL/GenBank/DDBJ whole genome shotgun (WGS) entry which is preliminary data.</text>
</comment>
<proteinExistence type="predicted"/>
<dbReference type="Gene3D" id="3.30.420.10">
    <property type="entry name" value="Ribonuclease H-like superfamily/Ribonuclease H"/>
    <property type="match status" value="1"/>
</dbReference>
<sequence length="259" mass="29483">MRRYVINYLKTCVECQRYKPDNLKPMGLLQTPVPAQHFEVVAVDVFGPLPKGPKRERWVMIVEDTASKWIELFSLAVATAEACAKVLIEKDKSRRDDTLIAGDLVLMKPHVLSSNAKGASSKFVPKRDDPYLINKKVSPTTYLLAYPETLDEPIGKYHDSDLKRYHAREDACSEILEPVVPKRRRDDEDLDNDALGDYDNTVPIVIVRTYEIYTDFPAKPENMQGVPGTSTSKKLRLPKKSKNEFQTGKKNIQFIQISK</sequence>
<evidence type="ECO:0000313" key="3">
    <source>
        <dbReference type="EMBL" id="GBP22267.1"/>
    </source>
</evidence>
<evidence type="ECO:0000259" key="2">
    <source>
        <dbReference type="Pfam" id="PF24626"/>
    </source>
</evidence>
<dbReference type="InterPro" id="IPR052160">
    <property type="entry name" value="Gypsy_RT_Integrase-like"/>
</dbReference>
<organism evidence="3 4">
    <name type="scientific">Eumeta variegata</name>
    <name type="common">Bagworm moth</name>
    <name type="synonym">Eumeta japonica</name>
    <dbReference type="NCBI Taxonomy" id="151549"/>
    <lineage>
        <taxon>Eukaryota</taxon>
        <taxon>Metazoa</taxon>
        <taxon>Ecdysozoa</taxon>
        <taxon>Arthropoda</taxon>
        <taxon>Hexapoda</taxon>
        <taxon>Insecta</taxon>
        <taxon>Pterygota</taxon>
        <taxon>Neoptera</taxon>
        <taxon>Endopterygota</taxon>
        <taxon>Lepidoptera</taxon>
        <taxon>Glossata</taxon>
        <taxon>Ditrysia</taxon>
        <taxon>Tineoidea</taxon>
        <taxon>Psychidae</taxon>
        <taxon>Oiketicinae</taxon>
        <taxon>Eumeta</taxon>
    </lineage>
</organism>
<feature type="domain" description="Tf2-1-like SH3-like" evidence="2">
    <location>
        <begin position="102"/>
        <end position="166"/>
    </location>
</feature>
<accession>A0A4C1U833</accession>
<evidence type="ECO:0000256" key="1">
    <source>
        <dbReference type="SAM" id="MobiDB-lite"/>
    </source>
</evidence>
<feature type="region of interest" description="Disordered" evidence="1">
    <location>
        <begin position="221"/>
        <end position="241"/>
    </location>
</feature>
<gene>
    <name evidence="3" type="ORF">EVAR_22553_1</name>
</gene>
<evidence type="ECO:0000313" key="4">
    <source>
        <dbReference type="Proteomes" id="UP000299102"/>
    </source>
</evidence>